<sequence>MHIGMVDIWKRILEGLGLIPPENSRYILKEQEQRESNRVPTPVFDSSQQVRILLFRELNGQERRLLFDSKAVRKRGEPAPGRPPRPPRTHDSSIEKSFKLGENSHNREYIYEWQKSSSDETLLREMIFGAVSISFHGTTLKVHTIRSPPQIMLSVVFPAPPAPSVSREPETEESGTWTNSIEVTITNSSEKTDSHLAHSVPVNVPSRLSDQYADCMDSDSDSLQSMDGHSSLPSTRRLSPESSSKGGLPRSSSYNSLQRRILRNKATSIELGMPKAEESPSYDYSSTPGQKKSKLGLSIVINLSEDENKQENRHFTDFLFTHISLIEGHLMSLKDTVIRAYLNRKNFVHLMFEGSKKFQSALSDLYTAPRLQNPEWLTIISSPNHRHLSYVFLQKFSDLLRKYDKKETNFFVSTLLTAVLTHHLAWVPSIIPTDSKIHSTQSSHKHTPHWVDLLAKSRPYNPLWVQLSDLYGALGIPAKLTKTVVRGEKADVVLKFLQVLSYFIRCSDICQQIYDRSDQQLPHTSDISTGSPTNTEPKAPDSCSSTPTSSLSCSLTPQAKPSLPQILKLPLVRSDQTSDSSREICDLILTPVDDERNLIPRNISKPSPQNEITNTKELEENTCSKELENSNNELENVSSKELDNTRNSKEYDSLGYASLEEKVEAVMAPKRSVLGECPTNCCREKLRPCVQAMKVGKENDPEMMLHSSRVRDGRDCMCSENKTCGLEFSKKGSVNEYESVEDGYHSMEEPHSPSKGHLGEMLKRMESWCPEGCEEKTLPKLKHVGEKSDVSSYKSFGWSLMAGVSERYLRDFCLQGVTGHIKEEDIREDLLRSMHTHVLGEPVSESICLVADTDKWNVQLLSSHSIIGDRSDATIAMSSLVSGICEAIVNMVDLGIPPESCIIYLEDRLQELYTRSQALADFMRGGKTPLSKIVASLGVDLSDLPLLLSIATTHSPHLSAFAR</sequence>
<feature type="compositionally biased region" description="Basic and acidic residues" evidence="7">
    <location>
        <begin position="88"/>
        <end position="99"/>
    </location>
</feature>
<evidence type="ECO:0000256" key="4">
    <source>
        <dbReference type="ARBA" id="ARBA00022490"/>
    </source>
</evidence>
<evidence type="ECO:0000313" key="9">
    <source>
        <dbReference type="EMBL" id="KAG8176872.1"/>
    </source>
</evidence>
<feature type="compositionally biased region" description="Low complexity" evidence="7">
    <location>
        <begin position="542"/>
        <end position="557"/>
    </location>
</feature>
<comment type="caution">
    <text evidence="9">The sequence shown here is derived from an EMBL/GenBank/DDBJ whole genome shotgun (WGS) entry which is preliminary data.</text>
</comment>
<comment type="subcellular location">
    <subcellularLocation>
        <location evidence="1">Cytoplasm</location>
    </subcellularLocation>
    <subcellularLocation>
        <location evidence="2">Lysosome membrane</location>
    </subcellularLocation>
</comment>
<dbReference type="InterPro" id="IPR028085">
    <property type="entry name" value="FNIP_mid_dom"/>
</dbReference>
<name>A0AAV6TXY1_9ARAC</name>
<dbReference type="InterPro" id="IPR037545">
    <property type="entry name" value="DENN_FNIP1/2"/>
</dbReference>
<dbReference type="PANTHER" id="PTHR21634">
    <property type="entry name" value="RE13835P"/>
    <property type="match status" value="1"/>
</dbReference>
<evidence type="ECO:0000259" key="8">
    <source>
        <dbReference type="PROSITE" id="PS51836"/>
    </source>
</evidence>
<evidence type="ECO:0000256" key="7">
    <source>
        <dbReference type="SAM" id="MobiDB-lite"/>
    </source>
</evidence>
<dbReference type="PROSITE" id="PS51836">
    <property type="entry name" value="DENN_FNIP12"/>
    <property type="match status" value="1"/>
</dbReference>
<gene>
    <name evidence="9" type="ORF">JTE90_026583</name>
</gene>
<keyword evidence="4" id="KW-0963">Cytoplasm</keyword>
<dbReference type="Pfam" id="PF14637">
    <property type="entry name" value="FNIP_M"/>
    <property type="match status" value="1"/>
</dbReference>
<dbReference type="GO" id="GO:0051087">
    <property type="term" value="F:protein-folding chaperone binding"/>
    <property type="evidence" value="ECO:0007669"/>
    <property type="project" value="TreeGrafter"/>
</dbReference>
<accession>A0AAV6TXY1</accession>
<dbReference type="PANTHER" id="PTHR21634:SF9">
    <property type="entry name" value="RE13835P"/>
    <property type="match status" value="1"/>
</dbReference>
<evidence type="ECO:0000256" key="6">
    <source>
        <dbReference type="ARBA" id="ARBA00023228"/>
    </source>
</evidence>
<dbReference type="InterPro" id="IPR026156">
    <property type="entry name" value="FNIP_fam"/>
</dbReference>
<feature type="compositionally biased region" description="Low complexity" evidence="7">
    <location>
        <begin position="242"/>
        <end position="253"/>
    </location>
</feature>
<dbReference type="InterPro" id="IPR028084">
    <property type="entry name" value="FNIP_N_dom"/>
</dbReference>
<evidence type="ECO:0000256" key="3">
    <source>
        <dbReference type="ARBA" id="ARBA00007541"/>
    </source>
</evidence>
<dbReference type="Pfam" id="PF14636">
    <property type="entry name" value="FNIP_N"/>
    <property type="match status" value="1"/>
</dbReference>
<dbReference type="PRINTS" id="PR02073">
    <property type="entry name" value="FOLLICULNIP1"/>
</dbReference>
<evidence type="ECO:0000313" key="10">
    <source>
        <dbReference type="Proteomes" id="UP000827092"/>
    </source>
</evidence>
<feature type="region of interest" description="Disordered" evidence="7">
    <location>
        <begin position="521"/>
        <end position="557"/>
    </location>
</feature>
<organism evidence="9 10">
    <name type="scientific">Oedothorax gibbosus</name>
    <dbReference type="NCBI Taxonomy" id="931172"/>
    <lineage>
        <taxon>Eukaryota</taxon>
        <taxon>Metazoa</taxon>
        <taxon>Ecdysozoa</taxon>
        <taxon>Arthropoda</taxon>
        <taxon>Chelicerata</taxon>
        <taxon>Arachnida</taxon>
        <taxon>Araneae</taxon>
        <taxon>Araneomorphae</taxon>
        <taxon>Entelegynae</taxon>
        <taxon>Araneoidea</taxon>
        <taxon>Linyphiidae</taxon>
        <taxon>Erigoninae</taxon>
        <taxon>Oedothorax</taxon>
    </lineage>
</organism>
<evidence type="ECO:0000256" key="2">
    <source>
        <dbReference type="ARBA" id="ARBA00004656"/>
    </source>
</evidence>
<keyword evidence="5" id="KW-0472">Membrane</keyword>
<reference evidence="9 10" key="1">
    <citation type="journal article" date="2022" name="Nat. Ecol. Evol.">
        <title>A masculinizing supergene underlies an exaggerated male reproductive morph in a spider.</title>
        <authorList>
            <person name="Hendrickx F."/>
            <person name="De Corte Z."/>
            <person name="Sonet G."/>
            <person name="Van Belleghem S.M."/>
            <person name="Kostlbacher S."/>
            <person name="Vangestel C."/>
        </authorList>
    </citation>
    <scope>NUCLEOTIDE SEQUENCE [LARGE SCALE GENOMIC DNA]</scope>
    <source>
        <strain evidence="9">W744_W776</strain>
    </source>
</reference>
<dbReference type="GO" id="GO:0042030">
    <property type="term" value="F:ATPase inhibitor activity"/>
    <property type="evidence" value="ECO:0007669"/>
    <property type="project" value="TreeGrafter"/>
</dbReference>
<dbReference type="InterPro" id="IPR028086">
    <property type="entry name" value="FNIP_C_dom"/>
</dbReference>
<dbReference type="EMBL" id="JAFNEN010000846">
    <property type="protein sequence ID" value="KAG8176872.1"/>
    <property type="molecule type" value="Genomic_DNA"/>
</dbReference>
<protein>
    <recommendedName>
        <fullName evidence="8">UDENN FNIP1/2-type domain-containing protein</fullName>
    </recommendedName>
</protein>
<comment type="similarity">
    <text evidence="3">Belongs to the FNIP family.</text>
</comment>
<keyword evidence="10" id="KW-1185">Reference proteome</keyword>
<evidence type="ECO:0000256" key="5">
    <source>
        <dbReference type="ARBA" id="ARBA00023136"/>
    </source>
</evidence>
<dbReference type="GO" id="GO:0005765">
    <property type="term" value="C:lysosomal membrane"/>
    <property type="evidence" value="ECO:0007669"/>
    <property type="project" value="UniProtKB-SubCell"/>
</dbReference>
<feature type="region of interest" description="Disordered" evidence="7">
    <location>
        <begin position="69"/>
        <end position="99"/>
    </location>
</feature>
<evidence type="ECO:0000256" key="1">
    <source>
        <dbReference type="ARBA" id="ARBA00004496"/>
    </source>
</evidence>
<proteinExistence type="inferred from homology"/>
<feature type="compositionally biased region" description="Polar residues" evidence="7">
    <location>
        <begin position="231"/>
        <end position="241"/>
    </location>
</feature>
<keyword evidence="6" id="KW-0458">Lysosome</keyword>
<feature type="region of interest" description="Disordered" evidence="7">
    <location>
        <begin position="212"/>
        <end position="291"/>
    </location>
</feature>
<feature type="domain" description="UDENN FNIP1/2-type" evidence="8">
    <location>
        <begin position="45"/>
        <end position="954"/>
    </location>
</feature>
<dbReference type="AlphaFoldDB" id="A0AAV6TXY1"/>
<dbReference type="Pfam" id="PF14638">
    <property type="entry name" value="FNIP_C"/>
    <property type="match status" value="1"/>
</dbReference>
<dbReference type="Proteomes" id="UP000827092">
    <property type="component" value="Unassembled WGS sequence"/>
</dbReference>
<feature type="compositionally biased region" description="Polar residues" evidence="7">
    <location>
        <begin position="521"/>
        <end position="536"/>
    </location>
</feature>